<proteinExistence type="predicted"/>
<name>A0A2P2K6H3_RHIMU</name>
<reference evidence="1" key="1">
    <citation type="submission" date="2018-02" db="EMBL/GenBank/DDBJ databases">
        <title>Rhizophora mucronata_Transcriptome.</title>
        <authorList>
            <person name="Meera S.P."/>
            <person name="Sreeshan A."/>
            <person name="Augustine A."/>
        </authorList>
    </citation>
    <scope>NUCLEOTIDE SEQUENCE</scope>
    <source>
        <tissue evidence="1">Leaf</tissue>
    </source>
</reference>
<organism evidence="1">
    <name type="scientific">Rhizophora mucronata</name>
    <name type="common">Asiatic mangrove</name>
    <dbReference type="NCBI Taxonomy" id="61149"/>
    <lineage>
        <taxon>Eukaryota</taxon>
        <taxon>Viridiplantae</taxon>
        <taxon>Streptophyta</taxon>
        <taxon>Embryophyta</taxon>
        <taxon>Tracheophyta</taxon>
        <taxon>Spermatophyta</taxon>
        <taxon>Magnoliopsida</taxon>
        <taxon>eudicotyledons</taxon>
        <taxon>Gunneridae</taxon>
        <taxon>Pentapetalae</taxon>
        <taxon>rosids</taxon>
        <taxon>fabids</taxon>
        <taxon>Malpighiales</taxon>
        <taxon>Rhizophoraceae</taxon>
        <taxon>Rhizophora</taxon>
    </lineage>
</organism>
<accession>A0A2P2K6H3</accession>
<dbReference type="EMBL" id="GGEC01020850">
    <property type="protein sequence ID" value="MBX01334.1"/>
    <property type="molecule type" value="Transcribed_RNA"/>
</dbReference>
<dbReference type="AlphaFoldDB" id="A0A2P2K6H3"/>
<protein>
    <submittedName>
        <fullName evidence="1">Vesicle-associated protein 1-3-like</fullName>
    </submittedName>
</protein>
<sequence length="36" mass="4146">MTILHHSSTRKFVGELIEAQGKKKKSEFEIVLISLF</sequence>
<evidence type="ECO:0000313" key="1">
    <source>
        <dbReference type="EMBL" id="MBX01334.1"/>
    </source>
</evidence>